<keyword evidence="2" id="KW-1185">Reference proteome</keyword>
<reference evidence="1" key="1">
    <citation type="submission" date="2022-07" db="EMBL/GenBank/DDBJ databases">
        <title>Phylogenomic reconstructions and comparative analyses of Kickxellomycotina fungi.</title>
        <authorList>
            <person name="Reynolds N.K."/>
            <person name="Stajich J.E."/>
            <person name="Barry K."/>
            <person name="Grigoriev I.V."/>
            <person name="Crous P."/>
            <person name="Smith M.E."/>
        </authorList>
    </citation>
    <scope>NUCLEOTIDE SEQUENCE</scope>
    <source>
        <strain evidence="1">CBS 190363</strain>
    </source>
</reference>
<organism evidence="1 2">
    <name type="scientific">Coemansia aciculifera</name>
    <dbReference type="NCBI Taxonomy" id="417176"/>
    <lineage>
        <taxon>Eukaryota</taxon>
        <taxon>Fungi</taxon>
        <taxon>Fungi incertae sedis</taxon>
        <taxon>Zoopagomycota</taxon>
        <taxon>Kickxellomycotina</taxon>
        <taxon>Kickxellomycetes</taxon>
        <taxon>Kickxellales</taxon>
        <taxon>Kickxellaceae</taxon>
        <taxon>Coemansia</taxon>
    </lineage>
</organism>
<dbReference type="EMBL" id="JANBVB010000022">
    <property type="protein sequence ID" value="KAJ2899614.1"/>
    <property type="molecule type" value="Genomic_DNA"/>
</dbReference>
<accession>A0ACC1M8M0</accession>
<evidence type="ECO:0000313" key="1">
    <source>
        <dbReference type="EMBL" id="KAJ2899614.1"/>
    </source>
</evidence>
<name>A0ACC1M8M0_9FUNG</name>
<sequence>MAAGGGGGGGPRTRAIIGLGLTLNPADAVVKLQPRTATRSLGSIKQRQAVRLSPPPPPPPPPPAENEKEDDGEAPASVGLSPGLSLFASPQPSLAPSEESQHAQSPLASDPQPVMLPASSPLASSPRPSSLPLPLPLPSPLPLPRLPQTPRTGAVREITCLLCFERVLVATGRSRGHALRCPSCLGALNKP</sequence>
<proteinExistence type="predicted"/>
<protein>
    <submittedName>
        <fullName evidence="1">Uncharacterized protein</fullName>
    </submittedName>
</protein>
<gene>
    <name evidence="1" type="ORF">IWW38_000916</name>
</gene>
<dbReference type="Proteomes" id="UP001139981">
    <property type="component" value="Unassembled WGS sequence"/>
</dbReference>
<comment type="caution">
    <text evidence="1">The sequence shown here is derived from an EMBL/GenBank/DDBJ whole genome shotgun (WGS) entry which is preliminary data.</text>
</comment>
<evidence type="ECO:0000313" key="2">
    <source>
        <dbReference type="Proteomes" id="UP001139981"/>
    </source>
</evidence>